<dbReference type="Gene3D" id="3.90.1150.10">
    <property type="entry name" value="Aspartate Aminotransferase, domain 1"/>
    <property type="match status" value="1"/>
</dbReference>
<gene>
    <name evidence="1" type="ORF">OO7_09490</name>
</gene>
<organism evidence="1 2">
    <name type="scientific">Providencia sneebia DSM 19967</name>
    <dbReference type="NCBI Taxonomy" id="1141660"/>
    <lineage>
        <taxon>Bacteria</taxon>
        <taxon>Pseudomonadati</taxon>
        <taxon>Pseudomonadota</taxon>
        <taxon>Gammaproteobacteria</taxon>
        <taxon>Enterobacterales</taxon>
        <taxon>Morganellaceae</taxon>
        <taxon>Providencia</taxon>
    </lineage>
</organism>
<proteinExistence type="predicted"/>
<evidence type="ECO:0000313" key="1">
    <source>
        <dbReference type="EMBL" id="EKT57603.1"/>
    </source>
</evidence>
<name>K8WAB7_9GAMM</name>
<accession>K8WAB7</accession>
<reference evidence="1 2" key="1">
    <citation type="journal article" date="2012" name="BMC Genomics">
        <title>Comparative genomics of bacteria in the genus Providencia isolated from wild Drosophila melanogaster.</title>
        <authorList>
            <person name="Galac M.R."/>
            <person name="Lazzaro B.P."/>
        </authorList>
    </citation>
    <scope>NUCLEOTIDE SEQUENCE [LARGE SCALE GENOMIC DNA]</scope>
    <source>
        <strain evidence="1 2">DSM 19967</strain>
    </source>
</reference>
<keyword evidence="2" id="KW-1185">Reference proteome</keyword>
<evidence type="ECO:0000313" key="2">
    <source>
        <dbReference type="Proteomes" id="UP000010290"/>
    </source>
</evidence>
<dbReference type="InterPro" id="IPR015422">
    <property type="entry name" value="PyrdxlP-dep_Trfase_small"/>
</dbReference>
<dbReference type="InterPro" id="IPR015424">
    <property type="entry name" value="PyrdxlP-dep_Trfase"/>
</dbReference>
<dbReference type="SUPFAM" id="SSF53383">
    <property type="entry name" value="PLP-dependent transferases"/>
    <property type="match status" value="1"/>
</dbReference>
<dbReference type="EMBL" id="AKKN01000008">
    <property type="protein sequence ID" value="EKT57603.1"/>
    <property type="molecule type" value="Genomic_DNA"/>
</dbReference>
<sequence>MQGSDIPLEKEIYSHVLSAMGLDDTLLQGAIRMSFSHMTEREEIKTAVELIAGTAQRLQGIK</sequence>
<dbReference type="PATRIC" id="fig|1141660.3.peg.1895"/>
<dbReference type="Proteomes" id="UP000010290">
    <property type="component" value="Chromosome"/>
</dbReference>
<dbReference type="AlphaFoldDB" id="K8WAB7"/>
<protein>
    <submittedName>
        <fullName evidence="1">Cysteine desulfurase</fullName>
    </submittedName>
</protein>
<comment type="caution">
    <text evidence="1">The sequence shown here is derived from an EMBL/GenBank/DDBJ whole genome shotgun (WGS) entry which is preliminary data.</text>
</comment>
<dbReference type="HOGENOM" id="CLU_2900662_0_0_6"/>